<gene>
    <name evidence="2" type="ORF">NECAME_05862</name>
</gene>
<evidence type="ECO:0000313" key="3">
    <source>
        <dbReference type="Proteomes" id="UP000053676"/>
    </source>
</evidence>
<keyword evidence="1" id="KW-1133">Transmembrane helix</keyword>
<protein>
    <submittedName>
        <fullName evidence="2">Uncharacterized protein</fullName>
    </submittedName>
</protein>
<keyword evidence="1" id="KW-0812">Transmembrane</keyword>
<keyword evidence="3" id="KW-1185">Reference proteome</keyword>
<evidence type="ECO:0000313" key="2">
    <source>
        <dbReference type="EMBL" id="ETN86686.1"/>
    </source>
</evidence>
<organism evidence="2 3">
    <name type="scientific">Necator americanus</name>
    <name type="common">Human hookworm</name>
    <dbReference type="NCBI Taxonomy" id="51031"/>
    <lineage>
        <taxon>Eukaryota</taxon>
        <taxon>Metazoa</taxon>
        <taxon>Ecdysozoa</taxon>
        <taxon>Nematoda</taxon>
        <taxon>Chromadorea</taxon>
        <taxon>Rhabditida</taxon>
        <taxon>Rhabditina</taxon>
        <taxon>Rhabditomorpha</taxon>
        <taxon>Strongyloidea</taxon>
        <taxon>Ancylostomatidae</taxon>
        <taxon>Bunostominae</taxon>
        <taxon>Necator</taxon>
    </lineage>
</organism>
<proteinExistence type="predicted"/>
<feature type="transmembrane region" description="Helical" evidence="1">
    <location>
        <begin position="171"/>
        <end position="193"/>
    </location>
</feature>
<evidence type="ECO:0000256" key="1">
    <source>
        <dbReference type="SAM" id="Phobius"/>
    </source>
</evidence>
<name>W2U026_NECAM</name>
<accession>W2U026</accession>
<sequence length="199" mass="23208">MLLNDAEGKKDEVRNKVCQEMRAACSNVTFGQKPLELWRNCKRGPLVLMRWVLRRDPSYLVPLRTSPHTQLHHNLDLVPRFEYVVCTVKRGASTDECRIYGSALVDDKQFFELWESDQSYSNRIEAGLKAQILRKPTMTRVVVIAVTKLKFDSNRRKISLFTFRKPRTNNVLAVVLINCTVITISDFLFYFLVVKRKLR</sequence>
<keyword evidence="1" id="KW-0472">Membrane</keyword>
<dbReference type="EMBL" id="KI657512">
    <property type="protein sequence ID" value="ETN86686.1"/>
    <property type="molecule type" value="Genomic_DNA"/>
</dbReference>
<dbReference type="AlphaFoldDB" id="W2U026"/>
<reference evidence="3" key="1">
    <citation type="journal article" date="2014" name="Nat. Genet.">
        <title>Genome of the human hookworm Necator americanus.</title>
        <authorList>
            <person name="Tang Y.T."/>
            <person name="Gao X."/>
            <person name="Rosa B.A."/>
            <person name="Abubucker S."/>
            <person name="Hallsworth-Pepin K."/>
            <person name="Martin J."/>
            <person name="Tyagi R."/>
            <person name="Heizer E."/>
            <person name="Zhang X."/>
            <person name="Bhonagiri-Palsikar V."/>
            <person name="Minx P."/>
            <person name="Warren W.C."/>
            <person name="Wang Q."/>
            <person name="Zhan B."/>
            <person name="Hotez P.J."/>
            <person name="Sternberg P.W."/>
            <person name="Dougall A."/>
            <person name="Gaze S.T."/>
            <person name="Mulvenna J."/>
            <person name="Sotillo J."/>
            <person name="Ranganathan S."/>
            <person name="Rabelo E.M."/>
            <person name="Wilson R.K."/>
            <person name="Felgner P.L."/>
            <person name="Bethony J."/>
            <person name="Hawdon J.M."/>
            <person name="Gasser R.B."/>
            <person name="Loukas A."/>
            <person name="Mitreva M."/>
        </authorList>
    </citation>
    <scope>NUCLEOTIDE SEQUENCE [LARGE SCALE GENOMIC DNA]</scope>
</reference>
<dbReference type="Proteomes" id="UP000053676">
    <property type="component" value="Unassembled WGS sequence"/>
</dbReference>
<dbReference type="KEGG" id="nai:NECAME_05862"/>